<organism evidence="1 2">
    <name type="scientific">Clostridium botulinum</name>
    <dbReference type="NCBI Taxonomy" id="1491"/>
    <lineage>
        <taxon>Bacteria</taxon>
        <taxon>Bacillati</taxon>
        <taxon>Bacillota</taxon>
        <taxon>Clostridia</taxon>
        <taxon>Eubacteriales</taxon>
        <taxon>Clostridiaceae</taxon>
        <taxon>Clostridium</taxon>
    </lineage>
</organism>
<reference evidence="1 2" key="1">
    <citation type="submission" date="2019-04" db="EMBL/GenBank/DDBJ databases">
        <title>Genome sequencing of Clostridium botulinum Groups I-IV and Clostridium butyricum.</title>
        <authorList>
            <person name="Brunt J."/>
            <person name="Van Vliet A.H.M."/>
            <person name="Stringer S.C."/>
            <person name="Carter A.T."/>
            <person name="Peck M.W."/>
        </authorList>
    </citation>
    <scope>NUCLEOTIDE SEQUENCE [LARGE SCALE GENOMIC DNA]</scope>
    <source>
        <strain evidence="1 2">BL81</strain>
    </source>
</reference>
<sequence length="103" mass="11826">MNENWFALYLAVVGDKSLDAALGIMGIRPKRKYIKNSNFKLDDSSVKVIEFLKLEHTWDEIGEMCGVKGEFLRMKVRNYKKNTKELCRADLVGINLKNNSISL</sequence>
<accession>A0A6B4JIH5</accession>
<protein>
    <submittedName>
        <fullName evidence="1">Uncharacterized protein</fullName>
    </submittedName>
</protein>
<dbReference type="Proteomes" id="UP000486903">
    <property type="component" value="Unassembled WGS sequence"/>
</dbReference>
<gene>
    <name evidence="1" type="ORF">FDG31_15375</name>
</gene>
<name>A0A6B4JIH5_CLOBO</name>
<evidence type="ECO:0000313" key="2">
    <source>
        <dbReference type="Proteomes" id="UP000486903"/>
    </source>
</evidence>
<dbReference type="EMBL" id="SXFB01000016">
    <property type="protein sequence ID" value="NFV27514.1"/>
    <property type="molecule type" value="Genomic_DNA"/>
</dbReference>
<evidence type="ECO:0000313" key="1">
    <source>
        <dbReference type="EMBL" id="NFV27514.1"/>
    </source>
</evidence>
<dbReference type="RefSeq" id="WP_003369084.1">
    <property type="nucleotide sequence ID" value="NZ_JACBBA010000001.1"/>
</dbReference>
<comment type="caution">
    <text evidence="1">The sequence shown here is derived from an EMBL/GenBank/DDBJ whole genome shotgun (WGS) entry which is preliminary data.</text>
</comment>
<proteinExistence type="predicted"/>
<dbReference type="AlphaFoldDB" id="A0A6B4JIH5"/>